<proteinExistence type="predicted"/>
<feature type="transmembrane region" description="Helical" evidence="1">
    <location>
        <begin position="232"/>
        <end position="258"/>
    </location>
</feature>
<feature type="transmembrane region" description="Helical" evidence="1">
    <location>
        <begin position="174"/>
        <end position="192"/>
    </location>
</feature>
<keyword evidence="1" id="KW-0472">Membrane</keyword>
<dbReference type="RefSeq" id="WP_345920493.1">
    <property type="nucleotide sequence ID" value="NZ_JBDIVE010000008.1"/>
</dbReference>
<keyword evidence="1" id="KW-0812">Transmembrane</keyword>
<gene>
    <name evidence="2" type="ORF">ABDB84_14645</name>
</gene>
<comment type="caution">
    <text evidence="2">The sequence shown here is derived from an EMBL/GenBank/DDBJ whole genome shotgun (WGS) entry which is preliminary data.</text>
</comment>
<sequence>MNGPHSLEPADEQSSALMAATGRLRALRSKTPPLTPGRRAAQAVLLALFISLMLLLALPSISQLQAQLSTQLLRALSIELSLVEDELLLRQLPLAMRFGLDISVAAADWFVLSLHAVIITGVFCFALAMRSTPARLVVQALCVTHGISLALIKLQADHYSWDVLRHTQSLVDFSLLWLLLTPSLLAAGYYLSERRLFNRLLATLLIIAYQILSLPLKLVLHCLLISQLSTAVIPLLFLACGPLLDVLMFGALYTWVLSWPALLHRSRRPARPA</sequence>
<evidence type="ECO:0000313" key="3">
    <source>
        <dbReference type="Proteomes" id="UP001410394"/>
    </source>
</evidence>
<feature type="transmembrane region" description="Helical" evidence="1">
    <location>
        <begin position="40"/>
        <end position="61"/>
    </location>
</feature>
<dbReference type="Proteomes" id="UP001410394">
    <property type="component" value="Unassembled WGS sequence"/>
</dbReference>
<accession>A0ABU9Z0X7</accession>
<organism evidence="2 3">
    <name type="scientific">Uliginosibacterium sediminicola</name>
    <dbReference type="NCBI Taxonomy" id="2024550"/>
    <lineage>
        <taxon>Bacteria</taxon>
        <taxon>Pseudomonadati</taxon>
        <taxon>Pseudomonadota</taxon>
        <taxon>Betaproteobacteria</taxon>
        <taxon>Rhodocyclales</taxon>
        <taxon>Zoogloeaceae</taxon>
        <taxon>Uliginosibacterium</taxon>
    </lineage>
</organism>
<name>A0ABU9Z0X7_9RHOO</name>
<reference evidence="2 3" key="1">
    <citation type="journal article" date="2018" name="Int. J. Syst. Evol. Microbiol.">
        <title>Uliginosibacterium sediminicola sp. nov., isolated from freshwater sediment.</title>
        <authorList>
            <person name="Hwang W.M."/>
            <person name="Kim S.M."/>
            <person name="Kang K."/>
            <person name="Ahn T.Y."/>
        </authorList>
    </citation>
    <scope>NUCLEOTIDE SEQUENCE [LARGE SCALE GENOMIC DNA]</scope>
    <source>
        <strain evidence="2 3">M1-21</strain>
    </source>
</reference>
<evidence type="ECO:0000256" key="1">
    <source>
        <dbReference type="SAM" id="Phobius"/>
    </source>
</evidence>
<keyword evidence="1" id="KW-1133">Transmembrane helix</keyword>
<feature type="transmembrane region" description="Helical" evidence="1">
    <location>
        <begin position="204"/>
        <end position="226"/>
    </location>
</feature>
<evidence type="ECO:0000313" key="2">
    <source>
        <dbReference type="EMBL" id="MEN3069723.1"/>
    </source>
</evidence>
<keyword evidence="3" id="KW-1185">Reference proteome</keyword>
<protein>
    <submittedName>
        <fullName evidence="2">Uncharacterized protein</fullName>
    </submittedName>
</protein>
<feature type="transmembrane region" description="Helical" evidence="1">
    <location>
        <begin position="109"/>
        <end position="129"/>
    </location>
</feature>
<feature type="transmembrane region" description="Helical" evidence="1">
    <location>
        <begin position="136"/>
        <end position="154"/>
    </location>
</feature>
<dbReference type="EMBL" id="JBDIVE010000008">
    <property type="protein sequence ID" value="MEN3069723.1"/>
    <property type="molecule type" value="Genomic_DNA"/>
</dbReference>